<dbReference type="Pfam" id="PF02770">
    <property type="entry name" value="Acyl-CoA_dh_M"/>
    <property type="match status" value="1"/>
</dbReference>
<dbReference type="GO" id="GO:0005886">
    <property type="term" value="C:plasma membrane"/>
    <property type="evidence" value="ECO:0007669"/>
    <property type="project" value="TreeGrafter"/>
</dbReference>
<comment type="caution">
    <text evidence="12">The sequence shown here is derived from an EMBL/GenBank/DDBJ whole genome shotgun (WGS) entry which is preliminary data.</text>
</comment>
<evidence type="ECO:0000259" key="10">
    <source>
        <dbReference type="Pfam" id="PF00501"/>
    </source>
</evidence>
<dbReference type="InterPro" id="IPR020845">
    <property type="entry name" value="AMP-binding_CS"/>
</dbReference>
<dbReference type="InterPro" id="IPR006091">
    <property type="entry name" value="Acyl-CoA_Oxase/DH_mid-dom"/>
</dbReference>
<organism evidence="12 13">
    <name type="scientific">Catenuloplanes indicus</name>
    <dbReference type="NCBI Taxonomy" id="137267"/>
    <lineage>
        <taxon>Bacteria</taxon>
        <taxon>Bacillati</taxon>
        <taxon>Actinomycetota</taxon>
        <taxon>Actinomycetes</taxon>
        <taxon>Micromonosporales</taxon>
        <taxon>Micromonosporaceae</taxon>
        <taxon>Catenuloplanes</taxon>
    </lineage>
</organism>
<dbReference type="PROSITE" id="PS00455">
    <property type="entry name" value="AMP_BINDING"/>
    <property type="match status" value="1"/>
</dbReference>
<dbReference type="InterPro" id="IPR009100">
    <property type="entry name" value="AcylCoA_DH/oxidase_NM_dom_sf"/>
</dbReference>
<dbReference type="Pfam" id="PF00441">
    <property type="entry name" value="Acyl-CoA_dh_1"/>
    <property type="match status" value="1"/>
</dbReference>
<dbReference type="CDD" id="cd05931">
    <property type="entry name" value="FAAL"/>
    <property type="match status" value="1"/>
</dbReference>
<protein>
    <submittedName>
        <fullName evidence="12">Acyl-CoA synthetase (AMP-forming)/AMP-acid ligase II/alkylation response protein AidB-like acyl-CoA dehydrogenase</fullName>
    </submittedName>
</protein>
<dbReference type="InterPro" id="IPR000873">
    <property type="entry name" value="AMP-dep_synth/lig_dom"/>
</dbReference>
<dbReference type="GO" id="GO:0071766">
    <property type="term" value="P:Actinobacterium-type cell wall biogenesis"/>
    <property type="evidence" value="ECO:0007669"/>
    <property type="project" value="UniProtKB-ARBA"/>
</dbReference>
<evidence type="ECO:0000313" key="13">
    <source>
        <dbReference type="Proteomes" id="UP001240236"/>
    </source>
</evidence>
<gene>
    <name evidence="12" type="ORF">J2S42_000556</name>
</gene>
<proteinExistence type="inferred from homology"/>
<dbReference type="Gene3D" id="2.40.110.10">
    <property type="entry name" value="Butyryl-CoA Dehydrogenase, subunit A, domain 2"/>
    <property type="match status" value="1"/>
</dbReference>
<dbReference type="InterPro" id="IPR046373">
    <property type="entry name" value="Acyl-CoA_Oxase/DH_mid-dom_sf"/>
</dbReference>
<accession>A0AAE4AVD8</accession>
<dbReference type="Gene3D" id="3.40.50.12780">
    <property type="entry name" value="N-terminal domain of ligase-like"/>
    <property type="match status" value="1"/>
</dbReference>
<dbReference type="FunFam" id="3.40.50.12780:FF:000013">
    <property type="entry name" value="Long-chain-fatty-acid--AMP ligase FadD32"/>
    <property type="match status" value="1"/>
</dbReference>
<evidence type="ECO:0000256" key="6">
    <source>
        <dbReference type="ARBA" id="ARBA00022827"/>
    </source>
</evidence>
<keyword evidence="4 12" id="KW-0436">Ligase</keyword>
<reference evidence="12 13" key="1">
    <citation type="submission" date="2023-07" db="EMBL/GenBank/DDBJ databases">
        <title>Sequencing the genomes of 1000 actinobacteria strains.</title>
        <authorList>
            <person name="Klenk H.-P."/>
        </authorList>
    </citation>
    <scope>NUCLEOTIDE SEQUENCE [LARGE SCALE GENOMIC DNA]</scope>
    <source>
        <strain evidence="12 13">DSM 44709</strain>
    </source>
</reference>
<evidence type="ECO:0000256" key="2">
    <source>
        <dbReference type="ARBA" id="ARBA00006432"/>
    </source>
</evidence>
<feature type="domain" description="Acyl-CoA dehydrogenase/oxidase C-terminal" evidence="9">
    <location>
        <begin position="798"/>
        <end position="944"/>
    </location>
</feature>
<dbReference type="InterPro" id="IPR040097">
    <property type="entry name" value="FAAL/FAAC"/>
</dbReference>
<dbReference type="PANTHER" id="PTHR22754:SF32">
    <property type="entry name" value="DISCO-INTERACTING PROTEIN 2"/>
    <property type="match status" value="1"/>
</dbReference>
<dbReference type="SUPFAM" id="SSF47203">
    <property type="entry name" value="Acyl-CoA dehydrogenase C-terminal domain-like"/>
    <property type="match status" value="1"/>
</dbReference>
<evidence type="ECO:0000259" key="11">
    <source>
        <dbReference type="Pfam" id="PF02770"/>
    </source>
</evidence>
<dbReference type="GO" id="GO:0006633">
    <property type="term" value="P:fatty acid biosynthetic process"/>
    <property type="evidence" value="ECO:0007669"/>
    <property type="project" value="TreeGrafter"/>
</dbReference>
<evidence type="ECO:0000259" key="9">
    <source>
        <dbReference type="Pfam" id="PF00441"/>
    </source>
</evidence>
<dbReference type="GO" id="GO:0070566">
    <property type="term" value="F:adenylyltransferase activity"/>
    <property type="evidence" value="ECO:0007669"/>
    <property type="project" value="TreeGrafter"/>
</dbReference>
<evidence type="ECO:0000256" key="7">
    <source>
        <dbReference type="ARBA" id="ARBA00022832"/>
    </source>
</evidence>
<comment type="cofactor">
    <cofactor evidence="1">
        <name>FAD</name>
        <dbReference type="ChEBI" id="CHEBI:57692"/>
    </cofactor>
</comment>
<keyword evidence="7" id="KW-0276">Fatty acid metabolism</keyword>
<dbReference type="Gene3D" id="1.10.540.10">
    <property type="entry name" value="Acyl-CoA dehydrogenase/oxidase, N-terminal domain"/>
    <property type="match status" value="1"/>
</dbReference>
<dbReference type="Proteomes" id="UP001240236">
    <property type="component" value="Unassembled WGS sequence"/>
</dbReference>
<dbReference type="GO" id="GO:0016874">
    <property type="term" value="F:ligase activity"/>
    <property type="evidence" value="ECO:0007669"/>
    <property type="project" value="UniProtKB-KW"/>
</dbReference>
<evidence type="ECO:0000256" key="8">
    <source>
        <dbReference type="ARBA" id="ARBA00023098"/>
    </source>
</evidence>
<evidence type="ECO:0000256" key="1">
    <source>
        <dbReference type="ARBA" id="ARBA00001974"/>
    </source>
</evidence>
<dbReference type="InterPro" id="IPR045851">
    <property type="entry name" value="AMP-bd_C_sf"/>
</dbReference>
<keyword evidence="8" id="KW-0443">Lipid metabolism</keyword>
<dbReference type="InterPro" id="IPR009075">
    <property type="entry name" value="AcylCo_DH/oxidase_C"/>
</dbReference>
<dbReference type="InterPro" id="IPR042099">
    <property type="entry name" value="ANL_N_sf"/>
</dbReference>
<dbReference type="Gene3D" id="3.30.300.30">
    <property type="match status" value="1"/>
</dbReference>
<name>A0AAE4AVD8_9ACTN</name>
<dbReference type="RefSeq" id="WP_307234858.1">
    <property type="nucleotide sequence ID" value="NZ_JAUSUZ010000001.1"/>
</dbReference>
<feature type="domain" description="AMP-dependent synthetase/ligase" evidence="10">
    <location>
        <begin position="8"/>
        <end position="403"/>
    </location>
</feature>
<dbReference type="SUPFAM" id="SSF56801">
    <property type="entry name" value="Acetyl-CoA synthetase-like"/>
    <property type="match status" value="1"/>
</dbReference>
<dbReference type="AlphaFoldDB" id="A0AAE4AVD8"/>
<dbReference type="CDD" id="cd00567">
    <property type="entry name" value="ACAD"/>
    <property type="match status" value="1"/>
</dbReference>
<dbReference type="GO" id="GO:0050660">
    <property type="term" value="F:flavin adenine dinucleotide binding"/>
    <property type="evidence" value="ECO:0007669"/>
    <property type="project" value="InterPro"/>
</dbReference>
<evidence type="ECO:0000256" key="3">
    <source>
        <dbReference type="ARBA" id="ARBA00009347"/>
    </source>
</evidence>
<keyword evidence="6" id="KW-0274">FAD</keyword>
<evidence type="ECO:0000313" key="12">
    <source>
        <dbReference type="EMBL" id="MDQ0363887.1"/>
    </source>
</evidence>
<comment type="similarity">
    <text evidence="2">Belongs to the ATP-dependent AMP-binding enzyme family.</text>
</comment>
<dbReference type="SUPFAM" id="SSF56645">
    <property type="entry name" value="Acyl-CoA dehydrogenase NM domain-like"/>
    <property type="match status" value="1"/>
</dbReference>
<dbReference type="Gene3D" id="1.20.140.10">
    <property type="entry name" value="Butyryl-CoA Dehydrogenase, subunit A, domain 3"/>
    <property type="match status" value="1"/>
</dbReference>
<evidence type="ECO:0000256" key="4">
    <source>
        <dbReference type="ARBA" id="ARBA00022598"/>
    </source>
</evidence>
<keyword evidence="5" id="KW-0285">Flavoprotein</keyword>
<dbReference type="GO" id="GO:0016627">
    <property type="term" value="F:oxidoreductase activity, acting on the CH-CH group of donors"/>
    <property type="evidence" value="ECO:0007669"/>
    <property type="project" value="InterPro"/>
</dbReference>
<dbReference type="Pfam" id="PF00501">
    <property type="entry name" value="AMP-binding"/>
    <property type="match status" value="1"/>
</dbReference>
<dbReference type="PANTHER" id="PTHR22754">
    <property type="entry name" value="DISCO-INTERACTING PROTEIN 2 DIP2 -RELATED"/>
    <property type="match status" value="1"/>
</dbReference>
<sequence>MATYAERFRHVAGAEPDRDALLFHTGPAARPVRVTRTYGELDRAARTVGEWLSRHCAPGDRALLMYPAGPAFVEAMLGCLYAGVVPVPVPLPGQYGPQSARATGIAADCAAAVVLTGAATLPLVTARLAAEDVAPRPLATDTLTPAAWDPPAAGPDALALLQYTSGSTSDPKGVMVSQANLLHNIETMRDRHGWDRDSVFCGWLPGHHDMGLIAMLLTPLLLGARTIITAPTDFLKRPRLWLELISEFRATVSCAPNFAYDLCARLIADDQLAGLDLSTWRDACNGAEPIDPGTLDRFARRFAAAGFRREALLPGYGLAETTLYVSGAGTGRPPVLRDVGTESLHGHRLRPPAPGETTTTLVSSGTVHDLTVRIVDPDTAAVLPDGTVGEIWVSGASVARGYWGRPDETARTFGARTGTGDGPFLRTGDLGALLDGELYVTGRIKETLILHGRNLYPHDLERRIAEADERLAALPSCVFTVPGPPERLVVVQEARGRHLTAAGLEALAGTVRATLTAHAGTSPAAVVFVRPGRIERTTSGKIRRNRMRELYLAGQLDPILEDPARPGYPPYALTETLESELGSPHLPGHTFSLARCLELDAREDFPDDVCALLDKAGIPAWYVPAAHGGAARSFEETLQVVRLMARRDLTVAIAHGKTFLGAVSAWVADDPAAAARMSADVLAGAVVSWGLTERDHGSDLLAGEVEGRPTADGWTVDGEKWLINNATRSDVVCLLTRTDPGGGPRGFSMLLMDKRRLPAGTVTHLPAVRLHGIRGADISGITFTGAPARHADLVGRPGEGLELVIKGMQLTRTLCAGLSLGAADRALRLTLDFATGHRLYDRVLADLPQARHTLCAAYADLLTAEAVTLVATRSLHALPGEQSIASAVVKYLVPTLVDDITDRLAGVLGARSLLTDGTFQKVRRDHHIVGIFDGSTLVNLNMVINQFGVLAAGYRAGRADRAGLDAAAGLHTPVPAFDPGRLSLVARHGASVVQTLAEAADGLPAPLAALAGRLHRAADRLHRQMAAQPVSARDVPESSYTLAERYCRIWAAAACLHLWRRTPAETTGPAGLLWRDELWVRACLTRALQHLGEPAGDDLTGLAAPMLGQHRDGLLFSPLTCRLREEQP</sequence>
<feature type="domain" description="Acyl-CoA oxidase/dehydrogenase middle" evidence="11">
    <location>
        <begin position="690"/>
        <end position="784"/>
    </location>
</feature>
<dbReference type="InterPro" id="IPR036250">
    <property type="entry name" value="AcylCo_DH-like_C"/>
</dbReference>
<evidence type="ECO:0000256" key="5">
    <source>
        <dbReference type="ARBA" id="ARBA00022630"/>
    </source>
</evidence>
<comment type="similarity">
    <text evidence="3">Belongs to the acyl-CoA dehydrogenase family.</text>
</comment>
<dbReference type="InterPro" id="IPR037069">
    <property type="entry name" value="AcylCoA_DH/ox_N_sf"/>
</dbReference>
<dbReference type="EMBL" id="JAUSUZ010000001">
    <property type="protein sequence ID" value="MDQ0363887.1"/>
    <property type="molecule type" value="Genomic_DNA"/>
</dbReference>
<keyword evidence="13" id="KW-1185">Reference proteome</keyword>